<sequence>MDRANRILLLFASAAAYAFAFPPYGWWPLALLSVAVLAGVLHQTRPAHGFRAGFAWGLLAFGTGLSWMWSLFGVFSIALWSILSLFPALFGWLVCTARQRGITTGWRLALFIALAWTGTEFVRCELMPLKFPWLHLGLALEPWPLASWVGVYGLGFLAAWMIASLITRCVRLAALLMAGVVLVPVREPELFKSAAIPVTAIQAETAPLNDYLELSRQAPPETRLIVWPEYAVSKDVRRSDSGELTAIQDISISSKALLVFGTQKRLEGARWQNTALAINEGAIVGEHGKNHTVHFFNDGEHGPTASAFEVTLGEDRLEPPFHGKIGTPICFDCDFHDVVRRMVLAGAEFLVVPSMDAASWPARQHIQHAQLFRARAAENRRCMIVAASSGVSQIIDQNGHATASLDAMQRGVLSGTITAINDLTFFTRWGWLTPWLALSILLLWTLWLLAFSKPKMPQPVEAGSD</sequence>
<reference evidence="11 12" key="1">
    <citation type="submission" date="2020-08" db="EMBL/GenBank/DDBJ databases">
        <title>Genomic Encyclopedia of Type Strains, Phase IV (KMG-IV): sequencing the most valuable type-strain genomes for metagenomic binning, comparative biology and taxonomic classification.</title>
        <authorList>
            <person name="Goeker M."/>
        </authorList>
    </citation>
    <scope>NUCLEOTIDE SEQUENCE [LARGE SCALE GENOMIC DNA]</scope>
    <source>
        <strain evidence="11 12">DSM 12252</strain>
    </source>
</reference>
<dbReference type="SUPFAM" id="SSF56317">
    <property type="entry name" value="Carbon-nitrogen hydrolase"/>
    <property type="match status" value="1"/>
</dbReference>
<accession>A0A7W7YDY8</accession>
<dbReference type="Pfam" id="PF20154">
    <property type="entry name" value="LNT_N"/>
    <property type="match status" value="1"/>
</dbReference>
<dbReference type="InterPro" id="IPR003010">
    <property type="entry name" value="C-N_Hydrolase"/>
</dbReference>
<comment type="pathway">
    <text evidence="9">Protein modification; lipoprotein biosynthesis (N-acyl transfer).</text>
</comment>
<dbReference type="HAMAP" id="MF_01148">
    <property type="entry name" value="Lnt"/>
    <property type="match status" value="1"/>
</dbReference>
<comment type="caution">
    <text evidence="9">Lacks conserved residue(s) required for the propagation of feature annotation.</text>
</comment>
<dbReference type="PANTHER" id="PTHR38686:SF1">
    <property type="entry name" value="APOLIPOPROTEIN N-ACYLTRANSFERASE"/>
    <property type="match status" value="1"/>
</dbReference>
<evidence type="ECO:0000256" key="3">
    <source>
        <dbReference type="ARBA" id="ARBA00022475"/>
    </source>
</evidence>
<feature type="domain" description="CN hydrolase" evidence="10">
    <location>
        <begin position="183"/>
        <end position="419"/>
    </location>
</feature>
<dbReference type="GO" id="GO:0016410">
    <property type="term" value="F:N-acyltransferase activity"/>
    <property type="evidence" value="ECO:0007669"/>
    <property type="project" value="UniProtKB-UniRule"/>
</dbReference>
<feature type="transmembrane region" description="Helical" evidence="9">
    <location>
        <begin position="429"/>
        <end position="449"/>
    </location>
</feature>
<comment type="function">
    <text evidence="9">Catalyzes the phospholipid dependent N-acylation of the N-terminal cysteine of apolipoprotein, the last step in lipoprotein maturation.</text>
</comment>
<dbReference type="InterPro" id="IPR004563">
    <property type="entry name" value="Apolipo_AcylTrfase"/>
</dbReference>
<evidence type="ECO:0000256" key="4">
    <source>
        <dbReference type="ARBA" id="ARBA00022679"/>
    </source>
</evidence>
<keyword evidence="6 9" id="KW-1133">Transmembrane helix</keyword>
<keyword evidence="4 9" id="KW-0808">Transferase</keyword>
<dbReference type="UniPathway" id="UPA00666"/>
<evidence type="ECO:0000256" key="6">
    <source>
        <dbReference type="ARBA" id="ARBA00022989"/>
    </source>
</evidence>
<dbReference type="InterPro" id="IPR036526">
    <property type="entry name" value="C-N_Hydrolase_sf"/>
</dbReference>
<dbReference type="GO" id="GO:0042158">
    <property type="term" value="P:lipoprotein biosynthetic process"/>
    <property type="evidence" value="ECO:0007669"/>
    <property type="project" value="UniProtKB-UniRule"/>
</dbReference>
<comment type="catalytic activity">
    <reaction evidence="9">
        <text>N-terminal S-1,2-diacyl-sn-glyceryl-L-cysteinyl-[lipoprotein] + a glycerophospholipid = N-acyl-S-1,2-diacyl-sn-glyceryl-L-cysteinyl-[lipoprotein] + a 2-acyl-sn-glycero-3-phospholipid + H(+)</text>
        <dbReference type="Rhea" id="RHEA:48228"/>
        <dbReference type="Rhea" id="RHEA-COMP:14681"/>
        <dbReference type="Rhea" id="RHEA-COMP:14684"/>
        <dbReference type="ChEBI" id="CHEBI:15378"/>
        <dbReference type="ChEBI" id="CHEBI:136912"/>
        <dbReference type="ChEBI" id="CHEBI:140656"/>
        <dbReference type="ChEBI" id="CHEBI:140657"/>
        <dbReference type="ChEBI" id="CHEBI:140660"/>
        <dbReference type="EC" id="2.3.1.269"/>
    </reaction>
</comment>
<comment type="subcellular location">
    <subcellularLocation>
        <location evidence="1 9">Cell membrane</location>
        <topology evidence="1 9">Multi-pass membrane protein</topology>
    </subcellularLocation>
</comment>
<dbReference type="PANTHER" id="PTHR38686">
    <property type="entry name" value="APOLIPOPROTEIN N-ACYLTRANSFERASE"/>
    <property type="match status" value="1"/>
</dbReference>
<gene>
    <name evidence="9" type="primary">lnt</name>
    <name evidence="11" type="ORF">HNQ65_003988</name>
</gene>
<evidence type="ECO:0000256" key="7">
    <source>
        <dbReference type="ARBA" id="ARBA00023136"/>
    </source>
</evidence>
<comment type="caution">
    <text evidence="11">The sequence shown here is derived from an EMBL/GenBank/DDBJ whole genome shotgun (WGS) entry which is preliminary data.</text>
</comment>
<dbReference type="EMBL" id="JACHIG010000009">
    <property type="protein sequence ID" value="MBB5034394.1"/>
    <property type="molecule type" value="Genomic_DNA"/>
</dbReference>
<dbReference type="GO" id="GO:0005886">
    <property type="term" value="C:plasma membrane"/>
    <property type="evidence" value="ECO:0007669"/>
    <property type="project" value="UniProtKB-SubCell"/>
</dbReference>
<dbReference type="AlphaFoldDB" id="A0A7W7YDY8"/>
<feature type="transmembrane region" description="Helical" evidence="9">
    <location>
        <begin position="75"/>
        <end position="94"/>
    </location>
</feature>
<evidence type="ECO:0000256" key="5">
    <source>
        <dbReference type="ARBA" id="ARBA00022692"/>
    </source>
</evidence>
<dbReference type="EC" id="2.3.1.269" evidence="9"/>
<evidence type="ECO:0000256" key="8">
    <source>
        <dbReference type="ARBA" id="ARBA00023315"/>
    </source>
</evidence>
<dbReference type="Proteomes" id="UP000590740">
    <property type="component" value="Unassembled WGS sequence"/>
</dbReference>
<keyword evidence="3 9" id="KW-1003">Cell membrane</keyword>
<feature type="transmembrane region" description="Helical" evidence="9">
    <location>
        <begin position="143"/>
        <end position="162"/>
    </location>
</feature>
<evidence type="ECO:0000313" key="12">
    <source>
        <dbReference type="Proteomes" id="UP000590740"/>
    </source>
</evidence>
<evidence type="ECO:0000256" key="9">
    <source>
        <dbReference type="HAMAP-Rule" id="MF_01148"/>
    </source>
</evidence>
<dbReference type="InterPro" id="IPR045378">
    <property type="entry name" value="LNT_N"/>
</dbReference>
<keyword evidence="8 9" id="KW-0012">Acyltransferase</keyword>
<keyword evidence="7 9" id="KW-0472">Membrane</keyword>
<protein>
    <recommendedName>
        <fullName evidence="9">Apolipoprotein N-acyltransferase</fullName>
        <shortName evidence="9">ALP N-acyltransferase</shortName>
        <ecNumber evidence="9">2.3.1.269</ecNumber>
    </recommendedName>
</protein>
<dbReference type="Pfam" id="PF00795">
    <property type="entry name" value="CN_hydrolase"/>
    <property type="match status" value="1"/>
</dbReference>
<feature type="transmembrane region" description="Helical" evidence="9">
    <location>
        <begin position="106"/>
        <end position="123"/>
    </location>
</feature>
<evidence type="ECO:0000256" key="2">
    <source>
        <dbReference type="ARBA" id="ARBA00010065"/>
    </source>
</evidence>
<evidence type="ECO:0000256" key="1">
    <source>
        <dbReference type="ARBA" id="ARBA00004651"/>
    </source>
</evidence>
<keyword evidence="11" id="KW-0449">Lipoprotein</keyword>
<dbReference type="RefSeq" id="WP_184342159.1">
    <property type="nucleotide sequence ID" value="NZ_JACHIG010000009.1"/>
</dbReference>
<evidence type="ECO:0000313" key="11">
    <source>
        <dbReference type="EMBL" id="MBB5034394.1"/>
    </source>
</evidence>
<organism evidence="11 12">
    <name type="scientific">Prosthecobacter vanneervenii</name>
    <dbReference type="NCBI Taxonomy" id="48466"/>
    <lineage>
        <taxon>Bacteria</taxon>
        <taxon>Pseudomonadati</taxon>
        <taxon>Verrucomicrobiota</taxon>
        <taxon>Verrucomicrobiia</taxon>
        <taxon>Verrucomicrobiales</taxon>
        <taxon>Verrucomicrobiaceae</taxon>
        <taxon>Prosthecobacter</taxon>
    </lineage>
</organism>
<keyword evidence="12" id="KW-1185">Reference proteome</keyword>
<keyword evidence="5 9" id="KW-0812">Transmembrane</keyword>
<proteinExistence type="inferred from homology"/>
<dbReference type="PROSITE" id="PS50263">
    <property type="entry name" value="CN_HYDROLASE"/>
    <property type="match status" value="1"/>
</dbReference>
<dbReference type="Gene3D" id="3.60.110.10">
    <property type="entry name" value="Carbon-nitrogen hydrolase"/>
    <property type="match status" value="1"/>
</dbReference>
<name>A0A7W7YDY8_9BACT</name>
<evidence type="ECO:0000259" key="10">
    <source>
        <dbReference type="PROSITE" id="PS50263"/>
    </source>
</evidence>
<comment type="similarity">
    <text evidence="2 9">Belongs to the CN hydrolase family. Apolipoprotein N-acyltransferase subfamily.</text>
</comment>